<keyword evidence="2" id="KW-1185">Reference proteome</keyword>
<accession>A0A4Y2V0X1</accession>
<evidence type="ECO:0000313" key="2">
    <source>
        <dbReference type="Proteomes" id="UP000499080"/>
    </source>
</evidence>
<evidence type="ECO:0000313" key="1">
    <source>
        <dbReference type="EMBL" id="GBO18863.1"/>
    </source>
</evidence>
<dbReference type="AlphaFoldDB" id="A0A4Y2V0X1"/>
<sequence length="91" mass="10504">MFRTLLTEIKCGKREKKARSTLLSQSVIKDYDHDQFGLYFDGRKGRTLSMEDNRRKVIIEEHLSLVKESGSEYVGHISVNYGRAQIIGNQI</sequence>
<organism evidence="1 2">
    <name type="scientific">Araneus ventricosus</name>
    <name type="common">Orbweaver spider</name>
    <name type="synonym">Epeira ventricosa</name>
    <dbReference type="NCBI Taxonomy" id="182803"/>
    <lineage>
        <taxon>Eukaryota</taxon>
        <taxon>Metazoa</taxon>
        <taxon>Ecdysozoa</taxon>
        <taxon>Arthropoda</taxon>
        <taxon>Chelicerata</taxon>
        <taxon>Arachnida</taxon>
        <taxon>Araneae</taxon>
        <taxon>Araneomorphae</taxon>
        <taxon>Entelegynae</taxon>
        <taxon>Araneoidea</taxon>
        <taxon>Araneidae</taxon>
        <taxon>Araneus</taxon>
    </lineage>
</organism>
<gene>
    <name evidence="1" type="ORF">AVEN_58835_1</name>
</gene>
<proteinExistence type="predicted"/>
<name>A0A4Y2V0X1_ARAVE</name>
<comment type="caution">
    <text evidence="1">The sequence shown here is derived from an EMBL/GenBank/DDBJ whole genome shotgun (WGS) entry which is preliminary data.</text>
</comment>
<dbReference type="EMBL" id="BGPR01042457">
    <property type="protein sequence ID" value="GBO18863.1"/>
    <property type="molecule type" value="Genomic_DNA"/>
</dbReference>
<dbReference type="Proteomes" id="UP000499080">
    <property type="component" value="Unassembled WGS sequence"/>
</dbReference>
<protein>
    <submittedName>
        <fullName evidence="1">Uncharacterized protein</fullName>
    </submittedName>
</protein>
<reference evidence="1 2" key="1">
    <citation type="journal article" date="2019" name="Sci. Rep.">
        <title>Orb-weaving spider Araneus ventricosus genome elucidates the spidroin gene catalogue.</title>
        <authorList>
            <person name="Kono N."/>
            <person name="Nakamura H."/>
            <person name="Ohtoshi R."/>
            <person name="Moran D.A.P."/>
            <person name="Shinohara A."/>
            <person name="Yoshida Y."/>
            <person name="Fujiwara M."/>
            <person name="Mori M."/>
            <person name="Tomita M."/>
            <person name="Arakawa K."/>
        </authorList>
    </citation>
    <scope>NUCLEOTIDE SEQUENCE [LARGE SCALE GENOMIC DNA]</scope>
</reference>